<accession>A8M9G8</accession>
<dbReference type="RefSeq" id="WP_012186606.1">
    <property type="nucleotide sequence ID" value="NC_009954.1"/>
</dbReference>
<dbReference type="GeneID" id="5709632"/>
<evidence type="ECO:0000313" key="1">
    <source>
        <dbReference type="EMBL" id="ABW02387.1"/>
    </source>
</evidence>
<evidence type="ECO:0000313" key="2">
    <source>
        <dbReference type="Proteomes" id="UP000001137"/>
    </source>
</evidence>
<dbReference type="KEGG" id="cma:Cmaq_1564"/>
<dbReference type="eggNOG" id="arCOG07429">
    <property type="taxonomic scope" value="Archaea"/>
</dbReference>
<dbReference type="EMBL" id="CP000852">
    <property type="protein sequence ID" value="ABW02387.1"/>
    <property type="molecule type" value="Genomic_DNA"/>
</dbReference>
<sequence length="171" mass="19031">MAEKFDKYYDYFSSMHGGIRIRPRSINLGLLRINLGGGSLVELRTGGRGMASRINATGVMEGEHVELVNPPEDVRVIRGSFVKVQNGDLEAVEGEEVVLYNVNVSRVTGRRVKIMNSDVNHIEAEDATLINTDAGEVIVSRGEFINCDIDTLEYRESYKVVNTDVKNLRKA</sequence>
<keyword evidence="2" id="KW-1185">Reference proteome</keyword>
<organism evidence="1 2">
    <name type="scientific">Caldivirga maquilingensis (strain ATCC 700844 / DSM 13496 / JCM 10307 / IC-167)</name>
    <dbReference type="NCBI Taxonomy" id="397948"/>
    <lineage>
        <taxon>Archaea</taxon>
        <taxon>Thermoproteota</taxon>
        <taxon>Thermoprotei</taxon>
        <taxon>Thermoproteales</taxon>
        <taxon>Thermoproteaceae</taxon>
        <taxon>Caldivirga</taxon>
    </lineage>
</organism>
<dbReference type="AlphaFoldDB" id="A8M9G8"/>
<proteinExistence type="predicted"/>
<protein>
    <submittedName>
        <fullName evidence="1">Uncharacterized protein</fullName>
    </submittedName>
</protein>
<name>A8M9G8_CALMQ</name>
<reference evidence="1 2" key="1">
    <citation type="submission" date="2007-10" db="EMBL/GenBank/DDBJ databases">
        <title>Complete sequence of Caldivirga maquilingensis IC-167.</title>
        <authorList>
            <consortium name="US DOE Joint Genome Institute"/>
            <person name="Copeland A."/>
            <person name="Lucas S."/>
            <person name="Lapidus A."/>
            <person name="Barry K."/>
            <person name="Glavina del Rio T."/>
            <person name="Dalin E."/>
            <person name="Tice H."/>
            <person name="Pitluck S."/>
            <person name="Saunders E."/>
            <person name="Brettin T."/>
            <person name="Bruce D."/>
            <person name="Detter J.C."/>
            <person name="Han C."/>
            <person name="Schmutz J."/>
            <person name="Larimer F."/>
            <person name="Land M."/>
            <person name="Hauser L."/>
            <person name="Kyrpides N."/>
            <person name="Ivanova N."/>
            <person name="Biddle J.F."/>
            <person name="Zhang Z."/>
            <person name="Fitz-Gibbon S.T."/>
            <person name="Lowe T.M."/>
            <person name="Saltikov C."/>
            <person name="House C.H."/>
            <person name="Richardson P."/>
        </authorList>
    </citation>
    <scope>NUCLEOTIDE SEQUENCE [LARGE SCALE GENOMIC DNA]</scope>
    <source>
        <strain evidence="2">ATCC 700844 / DSM 13496 / JCM 10307 / IC-167</strain>
    </source>
</reference>
<dbReference type="STRING" id="397948.Cmaq_1564"/>
<dbReference type="HOGENOM" id="CLU_1745617_0_0_2"/>
<gene>
    <name evidence="1" type="ordered locus">Cmaq_1564</name>
</gene>
<dbReference type="OrthoDB" id="29251at2157"/>
<dbReference type="Proteomes" id="UP000001137">
    <property type="component" value="Chromosome"/>
</dbReference>